<dbReference type="AlphaFoldDB" id="A0A1M5ZUQ0"/>
<dbReference type="Gene3D" id="3.40.50.150">
    <property type="entry name" value="Vaccinia Virus protein VP39"/>
    <property type="match status" value="1"/>
</dbReference>
<reference evidence="1 2" key="1">
    <citation type="submission" date="2016-11" db="EMBL/GenBank/DDBJ databases">
        <authorList>
            <person name="Jaros S."/>
            <person name="Januszkiewicz K."/>
            <person name="Wedrychowicz H."/>
        </authorList>
    </citation>
    <scope>NUCLEOTIDE SEQUENCE [LARGE SCALE GENOMIC DNA]</scope>
    <source>
        <strain evidence="1 2">CGMCC 1.10190</strain>
    </source>
</reference>
<evidence type="ECO:0000313" key="1">
    <source>
        <dbReference type="EMBL" id="SHI27663.1"/>
    </source>
</evidence>
<evidence type="ECO:0008006" key="3">
    <source>
        <dbReference type="Google" id="ProtNLM"/>
    </source>
</evidence>
<organism evidence="1 2">
    <name type="scientific">Pollutimonas bauzanensis</name>
    <dbReference type="NCBI Taxonomy" id="658167"/>
    <lineage>
        <taxon>Bacteria</taxon>
        <taxon>Pseudomonadati</taxon>
        <taxon>Pseudomonadota</taxon>
        <taxon>Betaproteobacteria</taxon>
        <taxon>Burkholderiales</taxon>
        <taxon>Alcaligenaceae</taxon>
        <taxon>Pollutimonas</taxon>
    </lineage>
</organism>
<evidence type="ECO:0000313" key="2">
    <source>
        <dbReference type="Proteomes" id="UP000184226"/>
    </source>
</evidence>
<name>A0A1M5ZUQ0_9BURK</name>
<dbReference type="SUPFAM" id="SSF53335">
    <property type="entry name" value="S-adenosyl-L-methionine-dependent methyltransferases"/>
    <property type="match status" value="1"/>
</dbReference>
<protein>
    <recommendedName>
        <fullName evidence="3">Methyltransferase domain-containing protein</fullName>
    </recommendedName>
</protein>
<keyword evidence="2" id="KW-1185">Reference proteome</keyword>
<dbReference type="STRING" id="658167.SAMN04488135_118100"/>
<sequence>MIKMLGRRLWAKLKPTVITDLSNTTGLDRLGELNDRIVELETLMASMNRSFRIGLDSVQSEIQLDRELAHKRIFLPNVALANIEANGPFLPYSTCSAADFFHPRYGQICEMLRHPHRFHRKLWEWVFIVHHLQISDMLTDGRRGLVFGVGHERLPSLFASLGATITATDAPAHVGVAGGWAQTSQHSQSLEQLRYRDLVADAVFDQKVSYQVCDMNNIDKELVGYDFVWSSCCFEHLGSIEAGIQFVINSVEQTLKIGGIACHTTEYNLSSNDETVDMADTVIYRKQDIESLIQRLRERGHEVKPFVAAPDSHVLDFYVDTPPYNSEQPHLKLWLGKYITTSVGLVIKRGK</sequence>
<gene>
    <name evidence="1" type="ORF">SAMN04488135_118100</name>
</gene>
<proteinExistence type="predicted"/>
<accession>A0A1M5ZUQ0</accession>
<dbReference type="EMBL" id="FQXE01000018">
    <property type="protein sequence ID" value="SHI27663.1"/>
    <property type="molecule type" value="Genomic_DNA"/>
</dbReference>
<dbReference type="InterPro" id="IPR029063">
    <property type="entry name" value="SAM-dependent_MTases_sf"/>
</dbReference>
<dbReference type="Proteomes" id="UP000184226">
    <property type="component" value="Unassembled WGS sequence"/>
</dbReference>